<evidence type="ECO:0000256" key="3">
    <source>
        <dbReference type="ARBA" id="ARBA00022630"/>
    </source>
</evidence>
<reference evidence="8" key="1">
    <citation type="journal article" date="2020" name="mSystems">
        <title>Genome- and Community-Level Interaction Insights into Carbon Utilization and Element Cycling Functions of Hydrothermarchaeota in Hydrothermal Sediment.</title>
        <authorList>
            <person name="Zhou Z."/>
            <person name="Liu Y."/>
            <person name="Xu W."/>
            <person name="Pan J."/>
            <person name="Luo Z.H."/>
            <person name="Li M."/>
        </authorList>
    </citation>
    <scope>NUCLEOTIDE SEQUENCE [LARGE SCALE GENOMIC DNA]</scope>
    <source>
        <strain evidence="7">SpSt-618</strain>
        <strain evidence="8">SpSt-657</strain>
    </source>
</reference>
<feature type="domain" description="Nitroreductase" evidence="6">
    <location>
        <begin position="10"/>
        <end position="65"/>
    </location>
</feature>
<comment type="caution">
    <text evidence="8">The sequence shown here is derived from an EMBL/GenBank/DDBJ whole genome shotgun (WGS) entry which is preliminary data.</text>
</comment>
<evidence type="ECO:0000313" key="7">
    <source>
        <dbReference type="EMBL" id="HGN37183.1"/>
    </source>
</evidence>
<accession>A0A7J3JPH9</accession>
<dbReference type="GO" id="GO:0016491">
    <property type="term" value="F:oxidoreductase activity"/>
    <property type="evidence" value="ECO:0007669"/>
    <property type="project" value="UniProtKB-KW"/>
</dbReference>
<sequence>MSSDDILEIIKGRRCVRRFRDGREDIPDEYIRKILEAGIWAPSAGNIQPWEFVVVRDRDKIDKIKLVSPGLFGDPSAIIVVCINLERARKGGKGGEVMAIMDVSMATQNMMLMAYSLGIGSCPIASFSKTAVKELLDIPDHIEPVLLITLGYVDAWPNPPKRRSLEEVVHYEGY</sequence>
<organism evidence="8">
    <name type="scientific">Ignisphaera aggregans</name>
    <dbReference type="NCBI Taxonomy" id="334771"/>
    <lineage>
        <taxon>Archaea</taxon>
        <taxon>Thermoproteota</taxon>
        <taxon>Thermoprotei</taxon>
        <taxon>Desulfurococcales</taxon>
        <taxon>Desulfurococcaceae</taxon>
        <taxon>Ignisphaera</taxon>
    </lineage>
</organism>
<evidence type="ECO:0000256" key="2">
    <source>
        <dbReference type="ARBA" id="ARBA00007118"/>
    </source>
</evidence>
<evidence type="ECO:0000259" key="6">
    <source>
        <dbReference type="Pfam" id="PF00881"/>
    </source>
</evidence>
<comment type="similarity">
    <text evidence="2">Belongs to the nitroreductase family.</text>
</comment>
<evidence type="ECO:0000256" key="4">
    <source>
        <dbReference type="ARBA" id="ARBA00022643"/>
    </source>
</evidence>
<keyword evidence="3" id="KW-0285">Flavoprotein</keyword>
<keyword evidence="4" id="KW-0288">FMN</keyword>
<evidence type="ECO:0000256" key="1">
    <source>
        <dbReference type="ARBA" id="ARBA00001917"/>
    </source>
</evidence>
<dbReference type="Gene3D" id="3.40.109.10">
    <property type="entry name" value="NADH Oxidase"/>
    <property type="match status" value="1"/>
</dbReference>
<evidence type="ECO:0000256" key="5">
    <source>
        <dbReference type="ARBA" id="ARBA00023002"/>
    </source>
</evidence>
<dbReference type="PANTHER" id="PTHR43673:SF2">
    <property type="entry name" value="NITROREDUCTASE"/>
    <property type="match status" value="1"/>
</dbReference>
<dbReference type="InterPro" id="IPR000415">
    <property type="entry name" value="Nitroreductase-like"/>
</dbReference>
<keyword evidence="5" id="KW-0560">Oxidoreductase</keyword>
<dbReference type="Pfam" id="PF00881">
    <property type="entry name" value="Nitroreductase"/>
    <property type="match status" value="2"/>
</dbReference>
<name>A0A7J3JPH9_9CREN</name>
<dbReference type="AlphaFoldDB" id="A0A7J3JPH9"/>
<dbReference type="InterPro" id="IPR029479">
    <property type="entry name" value="Nitroreductase"/>
</dbReference>
<proteinExistence type="inferred from homology"/>
<dbReference type="SUPFAM" id="SSF55469">
    <property type="entry name" value="FMN-dependent nitroreductase-like"/>
    <property type="match status" value="1"/>
</dbReference>
<feature type="domain" description="Nitroreductase" evidence="6">
    <location>
        <begin position="73"/>
        <end position="152"/>
    </location>
</feature>
<protein>
    <submittedName>
        <fullName evidence="8">Nitroreductase family protein</fullName>
    </submittedName>
</protein>
<dbReference type="PANTHER" id="PTHR43673">
    <property type="entry name" value="NAD(P)H NITROREDUCTASE YDGI-RELATED"/>
    <property type="match status" value="1"/>
</dbReference>
<evidence type="ECO:0000313" key="8">
    <source>
        <dbReference type="EMBL" id="HGQ17835.1"/>
    </source>
</evidence>
<gene>
    <name evidence="7" type="ORF">ENT87_06520</name>
    <name evidence="8" type="ORF">ENU30_02475</name>
</gene>
<comment type="cofactor">
    <cofactor evidence="1">
        <name>FMN</name>
        <dbReference type="ChEBI" id="CHEBI:58210"/>
    </cofactor>
</comment>
<dbReference type="EMBL" id="DTBZ01000059">
    <property type="protein sequence ID" value="HGQ17835.1"/>
    <property type="molecule type" value="Genomic_DNA"/>
</dbReference>
<dbReference type="EMBL" id="DTAI01000193">
    <property type="protein sequence ID" value="HGN37183.1"/>
    <property type="molecule type" value="Genomic_DNA"/>
</dbReference>